<organism evidence="1 2">
    <name type="scientific">Melanomma pulvis-pyrius CBS 109.77</name>
    <dbReference type="NCBI Taxonomy" id="1314802"/>
    <lineage>
        <taxon>Eukaryota</taxon>
        <taxon>Fungi</taxon>
        <taxon>Dikarya</taxon>
        <taxon>Ascomycota</taxon>
        <taxon>Pezizomycotina</taxon>
        <taxon>Dothideomycetes</taxon>
        <taxon>Pleosporomycetidae</taxon>
        <taxon>Pleosporales</taxon>
        <taxon>Melanommataceae</taxon>
        <taxon>Melanomma</taxon>
    </lineage>
</organism>
<evidence type="ECO:0008006" key="3">
    <source>
        <dbReference type="Google" id="ProtNLM"/>
    </source>
</evidence>
<evidence type="ECO:0000313" key="1">
    <source>
        <dbReference type="EMBL" id="KAF2791156.1"/>
    </source>
</evidence>
<reference evidence="1" key="1">
    <citation type="journal article" date="2020" name="Stud. Mycol.">
        <title>101 Dothideomycetes genomes: a test case for predicting lifestyles and emergence of pathogens.</title>
        <authorList>
            <person name="Haridas S."/>
            <person name="Albert R."/>
            <person name="Binder M."/>
            <person name="Bloem J."/>
            <person name="Labutti K."/>
            <person name="Salamov A."/>
            <person name="Andreopoulos B."/>
            <person name="Baker S."/>
            <person name="Barry K."/>
            <person name="Bills G."/>
            <person name="Bluhm B."/>
            <person name="Cannon C."/>
            <person name="Castanera R."/>
            <person name="Culley D."/>
            <person name="Daum C."/>
            <person name="Ezra D."/>
            <person name="Gonzalez J."/>
            <person name="Henrissat B."/>
            <person name="Kuo A."/>
            <person name="Liang C."/>
            <person name="Lipzen A."/>
            <person name="Lutzoni F."/>
            <person name="Magnuson J."/>
            <person name="Mondo S."/>
            <person name="Nolan M."/>
            <person name="Ohm R."/>
            <person name="Pangilinan J."/>
            <person name="Park H.-J."/>
            <person name="Ramirez L."/>
            <person name="Alfaro M."/>
            <person name="Sun H."/>
            <person name="Tritt A."/>
            <person name="Yoshinaga Y."/>
            <person name="Zwiers L.-H."/>
            <person name="Turgeon B."/>
            <person name="Goodwin S."/>
            <person name="Spatafora J."/>
            <person name="Crous P."/>
            <person name="Grigoriev I."/>
        </authorList>
    </citation>
    <scope>NUCLEOTIDE SEQUENCE</scope>
    <source>
        <strain evidence="1">CBS 109.77</strain>
    </source>
</reference>
<gene>
    <name evidence="1" type="ORF">K505DRAFT_364073</name>
</gene>
<dbReference type="AlphaFoldDB" id="A0A6A6X455"/>
<protein>
    <recommendedName>
        <fullName evidence="3">PPPDE domain-containing protein</fullName>
    </recommendedName>
</protein>
<dbReference type="Pfam" id="PF20174">
    <property type="entry name" value="DUF6540"/>
    <property type="match status" value="1"/>
</dbReference>
<dbReference type="InterPro" id="IPR046670">
    <property type="entry name" value="DUF6540"/>
</dbReference>
<proteinExistence type="predicted"/>
<evidence type="ECO:0000313" key="2">
    <source>
        <dbReference type="Proteomes" id="UP000799757"/>
    </source>
</evidence>
<accession>A0A6A6X455</accession>
<dbReference type="Proteomes" id="UP000799757">
    <property type="component" value="Unassembled WGS sequence"/>
</dbReference>
<name>A0A6A6X455_9PLEO</name>
<sequence length="158" mass="17684">MSQNGNYFAVYVAVFEHKGGIFPGLSREFMRHSSIVVHVGDAAFDTYHVRGTPGIGLTYIYERYPRDPRSNTTSLLKMDFVAWVLKERYGELQQLAGGVVIQKNFQWNCQNWVRELLNAMVARGLITAGERDAAIARQQEAVCLAFTSESPNTAALHG</sequence>
<keyword evidence="2" id="KW-1185">Reference proteome</keyword>
<dbReference type="OrthoDB" id="37659at2759"/>
<dbReference type="EMBL" id="MU002034">
    <property type="protein sequence ID" value="KAF2791156.1"/>
    <property type="molecule type" value="Genomic_DNA"/>
</dbReference>